<comment type="caution">
    <text evidence="1">The sequence shown here is derived from an EMBL/GenBank/DDBJ whole genome shotgun (WGS) entry which is preliminary data.</text>
</comment>
<accession>A0A132A656</accession>
<dbReference type="AlphaFoldDB" id="A0A132A656"/>
<evidence type="ECO:0000313" key="2">
    <source>
        <dbReference type="Proteomes" id="UP000616769"/>
    </source>
</evidence>
<gene>
    <name evidence="1" type="ORF">QR98_0049180</name>
</gene>
<dbReference type="EMBL" id="JXLN01010879">
    <property type="protein sequence ID" value="KPM06442.1"/>
    <property type="molecule type" value="Genomic_DNA"/>
</dbReference>
<organism evidence="1 2">
    <name type="scientific">Sarcoptes scabiei</name>
    <name type="common">Itch mite</name>
    <name type="synonym">Acarus scabiei</name>
    <dbReference type="NCBI Taxonomy" id="52283"/>
    <lineage>
        <taxon>Eukaryota</taxon>
        <taxon>Metazoa</taxon>
        <taxon>Ecdysozoa</taxon>
        <taxon>Arthropoda</taxon>
        <taxon>Chelicerata</taxon>
        <taxon>Arachnida</taxon>
        <taxon>Acari</taxon>
        <taxon>Acariformes</taxon>
        <taxon>Sarcoptiformes</taxon>
        <taxon>Astigmata</taxon>
        <taxon>Psoroptidia</taxon>
        <taxon>Sarcoptoidea</taxon>
        <taxon>Sarcoptidae</taxon>
        <taxon>Sarcoptinae</taxon>
        <taxon>Sarcoptes</taxon>
    </lineage>
</organism>
<evidence type="ECO:0000313" key="1">
    <source>
        <dbReference type="EMBL" id="KPM06442.1"/>
    </source>
</evidence>
<name>A0A132A656_SARSC</name>
<reference evidence="1 2" key="1">
    <citation type="journal article" date="2015" name="Parasit. Vectors">
        <title>Draft genome of the scabies mite.</title>
        <authorList>
            <person name="Rider S.D.Jr."/>
            <person name="Morgan M.S."/>
            <person name="Arlian L.G."/>
        </authorList>
    </citation>
    <scope>NUCLEOTIDE SEQUENCE [LARGE SCALE GENOMIC DNA]</scope>
    <source>
        <strain evidence="1">Arlian Lab</strain>
    </source>
</reference>
<dbReference type="Proteomes" id="UP000616769">
    <property type="component" value="Unassembled WGS sequence"/>
</dbReference>
<sequence length="111" mass="13056">MVASVAILFVSFEEKRIFFKIFISFVIKKFTKRAKWYWKEIDHDLDSQQKHQCRQQQYKIIINLDGFGDFVIAFGEISLNIESSSTIAIINISIAATFFDAFPYEIKRFQS</sequence>
<protein>
    <submittedName>
        <fullName evidence="1">Uncharacterized protein</fullName>
    </submittedName>
</protein>
<dbReference type="VEuPathDB" id="VectorBase:SSCA009706"/>
<proteinExistence type="predicted"/>